<evidence type="ECO:0000259" key="6">
    <source>
        <dbReference type="Pfam" id="PF01609"/>
    </source>
</evidence>
<evidence type="ECO:0000256" key="1">
    <source>
        <dbReference type="ARBA" id="ARBA00003544"/>
    </source>
</evidence>
<dbReference type="InterPro" id="IPR008490">
    <property type="entry name" value="Transposase_InsH_N"/>
</dbReference>
<sequence length="316" mass="34947">MHRAEGTGGFAEALVVGGGNARLERIGVLMDWSRVEALLAPIHAHRTGRPAFRPLSLFKVLLLEGWYGLSDPAMEEALGDRLSFRRFCGLPLDEAVPDHSTISRFRSLLSRDGLIEQLFDEVVRQLDAHGLVVKAGTMVDATLIASAAAEPPRQRGGGRSMVDPDAAWQKHASGKAWFGYKLHVGVDRHSLIVRRALLTPANIAEVEHGHDLVSGDEAAVWADKGYVGPRLRARLARDGIRDRTQQRAQRGHPLTPRQKHRNALIGRVRGRIEGVFGTLKRSYGLRRMRFLGLARNRCATLLTLIAWNLNRAVARA</sequence>
<keyword evidence="10" id="KW-1185">Reference proteome</keyword>
<dbReference type="Pfam" id="PF05598">
    <property type="entry name" value="DUF772"/>
    <property type="match status" value="1"/>
</dbReference>
<evidence type="ECO:0000313" key="9">
    <source>
        <dbReference type="EMBL" id="MEI5689184.1"/>
    </source>
</evidence>
<dbReference type="Pfam" id="PF01609">
    <property type="entry name" value="DDE_Tnp_1"/>
    <property type="match status" value="1"/>
</dbReference>
<dbReference type="PANTHER" id="PTHR35604">
    <property type="entry name" value="TRANSPOSASE INSH FOR INSERTION SEQUENCE ELEMENT IS5A-RELATED"/>
    <property type="match status" value="1"/>
</dbReference>
<evidence type="ECO:0000259" key="7">
    <source>
        <dbReference type="Pfam" id="PF05598"/>
    </source>
</evidence>
<reference evidence="9" key="2">
    <citation type="submission" date="2024-03" db="EMBL/GenBank/DDBJ databases">
        <authorList>
            <person name="Ni Y."/>
            <person name="Xu T."/>
            <person name="Yan S."/>
            <person name="Chen L."/>
            <person name="Wang Y."/>
        </authorList>
    </citation>
    <scope>NUCLEOTIDE SEQUENCE</scope>
    <source>
        <strain evidence="9">LMG 26582</strain>
    </source>
</reference>
<comment type="caution">
    <text evidence="9">The sequence shown here is derived from an EMBL/GenBank/DDBJ whole genome shotgun (WGS) entry which is preliminary data.</text>
</comment>
<evidence type="ECO:0000313" key="10">
    <source>
        <dbReference type="Proteomes" id="UP001367771"/>
    </source>
</evidence>
<evidence type="ECO:0000256" key="4">
    <source>
        <dbReference type="ARBA" id="ARBA00023125"/>
    </source>
</evidence>
<comment type="similarity">
    <text evidence="2">Belongs to the transposase 11 family.</text>
</comment>
<dbReference type="RefSeq" id="WP_336546294.1">
    <property type="nucleotide sequence ID" value="NZ_JBBBDM010000028.1"/>
</dbReference>
<keyword evidence="5" id="KW-0233">DNA recombination</keyword>
<evidence type="ECO:0000256" key="3">
    <source>
        <dbReference type="ARBA" id="ARBA00022578"/>
    </source>
</evidence>
<feature type="domain" description="Transposase InsH N-terminal" evidence="7">
    <location>
        <begin position="20"/>
        <end position="107"/>
    </location>
</feature>
<proteinExistence type="inferred from homology"/>
<keyword evidence="4" id="KW-0238">DNA-binding</keyword>
<feature type="domain" description="Transposase IS4-like" evidence="6">
    <location>
        <begin position="138"/>
        <end position="309"/>
    </location>
</feature>
<dbReference type="NCBIfam" id="NF033581">
    <property type="entry name" value="transpos_IS5_4"/>
    <property type="match status" value="1"/>
</dbReference>
<gene>
    <name evidence="8" type="ORF">V8201_19015</name>
    <name evidence="9" type="ORF">V8201_19020</name>
</gene>
<name>A0ABU8H856_9SPHN</name>
<dbReference type="InterPro" id="IPR002559">
    <property type="entry name" value="Transposase_11"/>
</dbReference>
<evidence type="ECO:0000313" key="8">
    <source>
        <dbReference type="EMBL" id="MEI5689183.1"/>
    </source>
</evidence>
<reference evidence="9 10" key="1">
    <citation type="journal article" date="2013" name="Int. J. Syst. Evol. Microbiol.">
        <title>Sphingomonas kyungheensis sp. nov., a bacterium with ginsenoside-converting activity isolated from soil of a ginseng field.</title>
        <authorList>
            <person name="Son H.M."/>
            <person name="Yang J.E."/>
            <person name="Park Y."/>
            <person name="Han C.K."/>
            <person name="Kim S.G."/>
            <person name="Kook M."/>
            <person name="Yi T.H."/>
        </authorList>
    </citation>
    <scope>NUCLEOTIDE SEQUENCE [LARGE SCALE GENOMIC DNA]</scope>
    <source>
        <strain evidence="9 10">LMG 26582</strain>
    </source>
</reference>
<protein>
    <submittedName>
        <fullName evidence="9">IS5 family transposase</fullName>
    </submittedName>
</protein>
<keyword evidence="3" id="KW-0815">Transposition</keyword>
<comment type="function">
    <text evidence="1">Involved in the transposition of the insertion sequence IS5.</text>
</comment>
<evidence type="ECO:0000256" key="2">
    <source>
        <dbReference type="ARBA" id="ARBA00010075"/>
    </source>
</evidence>
<dbReference type="InterPro" id="IPR047959">
    <property type="entry name" value="Transpos_IS5"/>
</dbReference>
<accession>A0ABU8H856</accession>
<evidence type="ECO:0000256" key="5">
    <source>
        <dbReference type="ARBA" id="ARBA00023172"/>
    </source>
</evidence>
<dbReference type="EMBL" id="JBBBDM010000028">
    <property type="protein sequence ID" value="MEI5689183.1"/>
    <property type="molecule type" value="Genomic_DNA"/>
</dbReference>
<dbReference type="EMBL" id="JBBBDM010000028">
    <property type="protein sequence ID" value="MEI5689184.1"/>
    <property type="molecule type" value="Genomic_DNA"/>
</dbReference>
<organism evidence="9 10">
    <name type="scientific">Sphingomonas kyungheensis</name>
    <dbReference type="NCBI Taxonomy" id="1069987"/>
    <lineage>
        <taxon>Bacteria</taxon>
        <taxon>Pseudomonadati</taxon>
        <taxon>Pseudomonadota</taxon>
        <taxon>Alphaproteobacteria</taxon>
        <taxon>Sphingomonadales</taxon>
        <taxon>Sphingomonadaceae</taxon>
        <taxon>Sphingomonas</taxon>
    </lineage>
</organism>
<dbReference type="Proteomes" id="UP001367771">
    <property type="component" value="Unassembled WGS sequence"/>
</dbReference>
<dbReference type="PANTHER" id="PTHR35604:SF2">
    <property type="entry name" value="TRANSPOSASE INSH FOR INSERTION SEQUENCE ELEMENT IS5A-RELATED"/>
    <property type="match status" value="1"/>
</dbReference>